<dbReference type="InterPro" id="IPR013087">
    <property type="entry name" value="Znf_C2H2_type"/>
</dbReference>
<feature type="compositionally biased region" description="Basic and acidic residues" evidence="1">
    <location>
        <begin position="379"/>
        <end position="389"/>
    </location>
</feature>
<sequence length="557" mass="63279">MVQSVFISTVPHPLSDSQHYTNEPSRYTNLSQPAPYEYDNLNYSHHEYSEPSFSGRYDYPSFPPPGPITGQPGKVQPMEFNISKTTTPDQRSQPTGRQWSTGIWDCFKNRRTSSESNDTIKEYRKQDCWKKSDDGKYECSVCKKKLASKQRVLMHLHGVHRMTPVRREKKKYKHDKTESVPRSTAYRWERKKSGECANTSAKWILFRDPSSTTGNEDLSVDPVELPGNDSGSRLDDSKTEKFVVAQEKTTDLSFSELLPVLCSDTSKTTCGTEEKMLLDGEFSNTYGLKKSSSNASIHSVQDFETVPPNFTSSDSEDTEFLDFNLPDTDDSIHSVHDFETEPPNFTSSDSEDTEFLDFNLPDTDDAKSLDFSSSDSDTDSDHDTASKSDADDLECHLDMPEKEYQALSLLSCFLRNQFSASASKDIVETLREIFPKLKEINTLNWDEMLSHIDNTSLKEIHYCELCTKVFPVENENVFHCQSTDCEGLRYKGPLRNQNKTSRQPRQSFVFADVGKQLTDLLQTPDLLKWRLPKAPHHLTVSGHGLISNVASCITERV</sequence>
<dbReference type="InParanoid" id="K1R2M7"/>
<dbReference type="PROSITE" id="PS50157">
    <property type="entry name" value="ZINC_FINGER_C2H2_2"/>
    <property type="match status" value="1"/>
</dbReference>
<evidence type="ECO:0000313" key="2">
    <source>
        <dbReference type="EMBL" id="EKC39998.1"/>
    </source>
</evidence>
<name>K1R2M7_MAGGI</name>
<accession>K1R2M7</accession>
<dbReference type="EMBL" id="JH815821">
    <property type="protein sequence ID" value="EKC39998.1"/>
    <property type="molecule type" value="Genomic_DNA"/>
</dbReference>
<organism evidence="2">
    <name type="scientific">Magallana gigas</name>
    <name type="common">Pacific oyster</name>
    <name type="synonym">Crassostrea gigas</name>
    <dbReference type="NCBI Taxonomy" id="29159"/>
    <lineage>
        <taxon>Eukaryota</taxon>
        <taxon>Metazoa</taxon>
        <taxon>Spiralia</taxon>
        <taxon>Lophotrochozoa</taxon>
        <taxon>Mollusca</taxon>
        <taxon>Bivalvia</taxon>
        <taxon>Autobranchia</taxon>
        <taxon>Pteriomorphia</taxon>
        <taxon>Ostreida</taxon>
        <taxon>Ostreoidea</taxon>
        <taxon>Ostreidae</taxon>
        <taxon>Magallana</taxon>
    </lineage>
</organism>
<dbReference type="AlphaFoldDB" id="K1R2M7"/>
<gene>
    <name evidence="2" type="ORF">CGI_10015893</name>
</gene>
<dbReference type="HOGENOM" id="CLU_489402_0_0_1"/>
<feature type="region of interest" description="Disordered" evidence="1">
    <location>
        <begin position="213"/>
        <end position="237"/>
    </location>
</feature>
<dbReference type="PROSITE" id="PS00028">
    <property type="entry name" value="ZINC_FINGER_C2H2_1"/>
    <property type="match status" value="1"/>
</dbReference>
<reference evidence="2" key="1">
    <citation type="journal article" date="2012" name="Nature">
        <title>The oyster genome reveals stress adaptation and complexity of shell formation.</title>
        <authorList>
            <person name="Zhang G."/>
            <person name="Fang X."/>
            <person name="Guo X."/>
            <person name="Li L."/>
            <person name="Luo R."/>
            <person name="Xu F."/>
            <person name="Yang P."/>
            <person name="Zhang L."/>
            <person name="Wang X."/>
            <person name="Qi H."/>
            <person name="Xiong Z."/>
            <person name="Que H."/>
            <person name="Xie Y."/>
            <person name="Holland P.W."/>
            <person name="Paps J."/>
            <person name="Zhu Y."/>
            <person name="Wu F."/>
            <person name="Chen Y."/>
            <person name="Wang J."/>
            <person name="Peng C."/>
            <person name="Meng J."/>
            <person name="Yang L."/>
            <person name="Liu J."/>
            <person name="Wen B."/>
            <person name="Zhang N."/>
            <person name="Huang Z."/>
            <person name="Zhu Q."/>
            <person name="Feng Y."/>
            <person name="Mount A."/>
            <person name="Hedgecock D."/>
            <person name="Xu Z."/>
            <person name="Liu Y."/>
            <person name="Domazet-Loso T."/>
            <person name="Du Y."/>
            <person name="Sun X."/>
            <person name="Zhang S."/>
            <person name="Liu B."/>
            <person name="Cheng P."/>
            <person name="Jiang X."/>
            <person name="Li J."/>
            <person name="Fan D."/>
            <person name="Wang W."/>
            <person name="Fu W."/>
            <person name="Wang T."/>
            <person name="Wang B."/>
            <person name="Zhang J."/>
            <person name="Peng Z."/>
            <person name="Li Y."/>
            <person name="Li N."/>
            <person name="Wang J."/>
            <person name="Chen M."/>
            <person name="He Y."/>
            <person name="Tan F."/>
            <person name="Song X."/>
            <person name="Zheng Q."/>
            <person name="Huang R."/>
            <person name="Yang H."/>
            <person name="Du X."/>
            <person name="Chen L."/>
            <person name="Yang M."/>
            <person name="Gaffney P.M."/>
            <person name="Wang S."/>
            <person name="Luo L."/>
            <person name="She Z."/>
            <person name="Ming Y."/>
            <person name="Huang W."/>
            <person name="Zhang S."/>
            <person name="Huang B."/>
            <person name="Zhang Y."/>
            <person name="Qu T."/>
            <person name="Ni P."/>
            <person name="Miao G."/>
            <person name="Wang J."/>
            <person name="Wang Q."/>
            <person name="Steinberg C.E."/>
            <person name="Wang H."/>
            <person name="Li N."/>
            <person name="Qian L."/>
            <person name="Zhang G."/>
            <person name="Li Y."/>
            <person name="Yang H."/>
            <person name="Liu X."/>
            <person name="Wang J."/>
            <person name="Yin Y."/>
            <person name="Wang J."/>
        </authorList>
    </citation>
    <scope>NUCLEOTIDE SEQUENCE [LARGE SCALE GENOMIC DNA]</scope>
    <source>
        <strain evidence="2">05x7-T-G4-1.051#20</strain>
    </source>
</reference>
<feature type="region of interest" description="Disordered" evidence="1">
    <location>
        <begin position="12"/>
        <end position="34"/>
    </location>
</feature>
<evidence type="ECO:0000256" key="1">
    <source>
        <dbReference type="SAM" id="MobiDB-lite"/>
    </source>
</evidence>
<protein>
    <submittedName>
        <fullName evidence="2">Uncharacterized protein</fullName>
    </submittedName>
</protein>
<proteinExistence type="predicted"/>
<feature type="region of interest" description="Disordered" evidence="1">
    <location>
        <begin position="332"/>
        <end position="389"/>
    </location>
</feature>
<feature type="compositionally biased region" description="Polar residues" evidence="1">
    <location>
        <begin position="15"/>
        <end position="32"/>
    </location>
</feature>